<evidence type="ECO:0000259" key="7">
    <source>
        <dbReference type="PROSITE" id="PS50109"/>
    </source>
</evidence>
<reference evidence="9" key="1">
    <citation type="submission" date="2019-10" db="EMBL/GenBank/DDBJ databases">
        <title>Lacipirellula parvula gen. nov., sp. nov., representing a lineage of planctomycetes widespread in freshwater anoxic habitats, and description of the family Lacipirellulaceae.</title>
        <authorList>
            <person name="Dedysh S.N."/>
            <person name="Kulichevskaya I.S."/>
            <person name="Beletsky A.V."/>
            <person name="Rakitin A.L."/>
            <person name="Mardanov A.V."/>
            <person name="Ivanova A.A."/>
            <person name="Saltykova V.X."/>
            <person name="Rijpstra W.I.C."/>
            <person name="Sinninghe Damste J.S."/>
            <person name="Ravin N.V."/>
        </authorList>
    </citation>
    <scope>NUCLEOTIDE SEQUENCE [LARGE SCALE GENOMIC DNA]</scope>
    <source>
        <strain evidence="9">PX69</strain>
    </source>
</reference>
<evidence type="ECO:0000256" key="4">
    <source>
        <dbReference type="ARBA" id="ARBA00022679"/>
    </source>
</evidence>
<dbReference type="InterPro" id="IPR005467">
    <property type="entry name" value="His_kinase_dom"/>
</dbReference>
<keyword evidence="6" id="KW-0902">Two-component regulatory system</keyword>
<dbReference type="SMART" id="SM00387">
    <property type="entry name" value="HATPase_c"/>
    <property type="match status" value="1"/>
</dbReference>
<dbReference type="InterPro" id="IPR003661">
    <property type="entry name" value="HisK_dim/P_dom"/>
</dbReference>
<dbReference type="SUPFAM" id="SSF55874">
    <property type="entry name" value="ATPase domain of HSP90 chaperone/DNA topoisomerase II/histidine kinase"/>
    <property type="match status" value="1"/>
</dbReference>
<evidence type="ECO:0000256" key="6">
    <source>
        <dbReference type="ARBA" id="ARBA00023012"/>
    </source>
</evidence>
<dbReference type="GO" id="GO:0005886">
    <property type="term" value="C:plasma membrane"/>
    <property type="evidence" value="ECO:0007669"/>
    <property type="project" value="TreeGrafter"/>
</dbReference>
<evidence type="ECO:0000313" key="9">
    <source>
        <dbReference type="Proteomes" id="UP000326837"/>
    </source>
</evidence>
<gene>
    <name evidence="8" type="ORF">PLANPX_3053</name>
</gene>
<name>A0A5K7XEY5_9BACT</name>
<dbReference type="GO" id="GO:0000155">
    <property type="term" value="F:phosphorelay sensor kinase activity"/>
    <property type="evidence" value="ECO:0007669"/>
    <property type="project" value="InterPro"/>
</dbReference>
<keyword evidence="5" id="KW-0418">Kinase</keyword>
<dbReference type="InterPro" id="IPR003594">
    <property type="entry name" value="HATPase_dom"/>
</dbReference>
<dbReference type="Gene3D" id="1.10.287.130">
    <property type="match status" value="1"/>
</dbReference>
<dbReference type="PROSITE" id="PS50109">
    <property type="entry name" value="HIS_KIN"/>
    <property type="match status" value="1"/>
</dbReference>
<dbReference type="EMBL" id="AP021861">
    <property type="protein sequence ID" value="BBO33441.1"/>
    <property type="molecule type" value="Genomic_DNA"/>
</dbReference>
<protein>
    <recommendedName>
        <fullName evidence="2">histidine kinase</fullName>
        <ecNumber evidence="2">2.7.13.3</ecNumber>
    </recommendedName>
</protein>
<organism evidence="8 9">
    <name type="scientific">Lacipirellula parvula</name>
    <dbReference type="NCBI Taxonomy" id="2650471"/>
    <lineage>
        <taxon>Bacteria</taxon>
        <taxon>Pseudomonadati</taxon>
        <taxon>Planctomycetota</taxon>
        <taxon>Planctomycetia</taxon>
        <taxon>Pirellulales</taxon>
        <taxon>Lacipirellulaceae</taxon>
        <taxon>Lacipirellula</taxon>
    </lineage>
</organism>
<proteinExistence type="predicted"/>
<sequence>MCGIWRMQQKSLQELERRRGELWRQAAHDLRGNVGAVVNVTEGLTMGGLPELMRDEFVTLLQKSVSSLHAMLDEVIEIGRLQAGQEQRQVARFDVATLMQNLVESMQPISHERGLTLSASGPAPMEVQCDAGKICRIAQNFVINALKYTERGSVTLSWGNSRANDANRWMLCVEDTGPGFHAGPGAPLAEALVDATTEAMKLDARSGDRGIPSDAENAQLRPAHATDNRPVHQEQGEGIGLSIVKRLCDLLDASVELDRALSRGRCFASFFRASISNNTCMTSRSLSTIRKPIAFSNS</sequence>
<dbReference type="AlphaFoldDB" id="A0A5K7XEY5"/>
<feature type="domain" description="Histidine kinase" evidence="7">
    <location>
        <begin position="25"/>
        <end position="275"/>
    </location>
</feature>
<dbReference type="PANTHER" id="PTHR45453:SF1">
    <property type="entry name" value="PHOSPHATE REGULON SENSOR PROTEIN PHOR"/>
    <property type="match status" value="1"/>
</dbReference>
<dbReference type="EC" id="2.7.13.3" evidence="2"/>
<dbReference type="PANTHER" id="PTHR45453">
    <property type="entry name" value="PHOSPHATE REGULON SENSOR PROTEIN PHOR"/>
    <property type="match status" value="1"/>
</dbReference>
<evidence type="ECO:0000256" key="1">
    <source>
        <dbReference type="ARBA" id="ARBA00000085"/>
    </source>
</evidence>
<keyword evidence="4" id="KW-0808">Transferase</keyword>
<dbReference type="Proteomes" id="UP000326837">
    <property type="component" value="Chromosome"/>
</dbReference>
<keyword evidence="3" id="KW-0597">Phosphoprotein</keyword>
<dbReference type="InterPro" id="IPR050351">
    <property type="entry name" value="BphY/WalK/GraS-like"/>
</dbReference>
<dbReference type="GO" id="GO:0016036">
    <property type="term" value="P:cellular response to phosphate starvation"/>
    <property type="evidence" value="ECO:0007669"/>
    <property type="project" value="TreeGrafter"/>
</dbReference>
<evidence type="ECO:0000256" key="5">
    <source>
        <dbReference type="ARBA" id="ARBA00022777"/>
    </source>
</evidence>
<comment type="catalytic activity">
    <reaction evidence="1">
        <text>ATP + protein L-histidine = ADP + protein N-phospho-L-histidine.</text>
        <dbReference type="EC" id="2.7.13.3"/>
    </reaction>
</comment>
<accession>A0A5K7XEY5</accession>
<dbReference type="Pfam" id="PF02518">
    <property type="entry name" value="HATPase_c"/>
    <property type="match status" value="1"/>
</dbReference>
<dbReference type="Gene3D" id="3.30.565.10">
    <property type="entry name" value="Histidine kinase-like ATPase, C-terminal domain"/>
    <property type="match status" value="1"/>
</dbReference>
<keyword evidence="9" id="KW-1185">Reference proteome</keyword>
<evidence type="ECO:0000256" key="3">
    <source>
        <dbReference type="ARBA" id="ARBA00022553"/>
    </source>
</evidence>
<dbReference type="KEGG" id="lpav:PLANPX_3053"/>
<dbReference type="InterPro" id="IPR036097">
    <property type="entry name" value="HisK_dim/P_sf"/>
</dbReference>
<dbReference type="InterPro" id="IPR036890">
    <property type="entry name" value="HATPase_C_sf"/>
</dbReference>
<evidence type="ECO:0000313" key="8">
    <source>
        <dbReference type="EMBL" id="BBO33441.1"/>
    </source>
</evidence>
<dbReference type="GO" id="GO:0004721">
    <property type="term" value="F:phosphoprotein phosphatase activity"/>
    <property type="evidence" value="ECO:0007669"/>
    <property type="project" value="TreeGrafter"/>
</dbReference>
<dbReference type="SMART" id="SM00388">
    <property type="entry name" value="HisKA"/>
    <property type="match status" value="1"/>
</dbReference>
<evidence type="ECO:0000256" key="2">
    <source>
        <dbReference type="ARBA" id="ARBA00012438"/>
    </source>
</evidence>
<dbReference type="SUPFAM" id="SSF47384">
    <property type="entry name" value="Homodimeric domain of signal transducing histidine kinase"/>
    <property type="match status" value="1"/>
</dbReference>